<accession>A0A1A9ZC19</accession>
<name>A0A1A9ZC19_GLOPL</name>
<evidence type="ECO:0000313" key="1">
    <source>
        <dbReference type="EnsemblMetazoa" id="GPAI010120-PA"/>
    </source>
</evidence>
<sequence>MQRSSPYIIVEFVVLELKPPSDSTKDLVGVAYVVGTSLIFISDLKMRLEIALPCGKRYLGYIVSKWKFDLRINTGHILRQWIMPCLGIIILLVTHKRTNRVSPNVGQAIPSFANTRHVNLHLMTISLTHPVVEVCLQVNAMCTPKIFQRGGKKPKTRMSFEDNHSHKRAKTDIAWKSQKVPASVYSE</sequence>
<dbReference type="AlphaFoldDB" id="A0A1A9ZC19"/>
<reference evidence="2" key="1">
    <citation type="submission" date="2014-03" db="EMBL/GenBank/DDBJ databases">
        <authorList>
            <person name="Aksoy S."/>
            <person name="Warren W."/>
            <person name="Wilson R.K."/>
        </authorList>
    </citation>
    <scope>NUCLEOTIDE SEQUENCE [LARGE SCALE GENOMIC DNA]</scope>
    <source>
        <strain evidence="2">IAEA</strain>
    </source>
</reference>
<evidence type="ECO:0000313" key="2">
    <source>
        <dbReference type="Proteomes" id="UP000092445"/>
    </source>
</evidence>
<dbReference type="Proteomes" id="UP000092445">
    <property type="component" value="Unassembled WGS sequence"/>
</dbReference>
<protein>
    <submittedName>
        <fullName evidence="1">Uncharacterized protein</fullName>
    </submittedName>
</protein>
<proteinExistence type="predicted"/>
<dbReference type="VEuPathDB" id="VectorBase:GPAI010120"/>
<organism evidence="1 2">
    <name type="scientific">Glossina pallidipes</name>
    <name type="common">Tsetse fly</name>
    <dbReference type="NCBI Taxonomy" id="7398"/>
    <lineage>
        <taxon>Eukaryota</taxon>
        <taxon>Metazoa</taxon>
        <taxon>Ecdysozoa</taxon>
        <taxon>Arthropoda</taxon>
        <taxon>Hexapoda</taxon>
        <taxon>Insecta</taxon>
        <taxon>Pterygota</taxon>
        <taxon>Neoptera</taxon>
        <taxon>Endopterygota</taxon>
        <taxon>Diptera</taxon>
        <taxon>Brachycera</taxon>
        <taxon>Muscomorpha</taxon>
        <taxon>Hippoboscoidea</taxon>
        <taxon>Glossinidae</taxon>
        <taxon>Glossina</taxon>
    </lineage>
</organism>
<dbReference type="EnsemblMetazoa" id="GPAI010120-RA">
    <property type="protein sequence ID" value="GPAI010120-PA"/>
    <property type="gene ID" value="GPAI010120"/>
</dbReference>
<keyword evidence="2" id="KW-1185">Reference proteome</keyword>
<reference evidence="1" key="2">
    <citation type="submission" date="2020-05" db="UniProtKB">
        <authorList>
            <consortium name="EnsemblMetazoa"/>
        </authorList>
    </citation>
    <scope>IDENTIFICATION</scope>
    <source>
        <strain evidence="1">IAEA</strain>
    </source>
</reference>